<evidence type="ECO:0000256" key="1">
    <source>
        <dbReference type="SAM" id="Phobius"/>
    </source>
</evidence>
<keyword evidence="1" id="KW-1133">Transmembrane helix</keyword>
<organism evidence="2 3">
    <name type="scientific">Streptomyces olivaceiscleroticus</name>
    <dbReference type="NCBI Taxonomy" id="68245"/>
    <lineage>
        <taxon>Bacteria</taxon>
        <taxon>Bacillati</taxon>
        <taxon>Actinomycetota</taxon>
        <taxon>Actinomycetes</taxon>
        <taxon>Kitasatosporales</taxon>
        <taxon>Streptomycetaceae</taxon>
        <taxon>Streptomyces</taxon>
    </lineage>
</organism>
<reference evidence="2 3" key="1">
    <citation type="journal article" date="2019" name="Int. J. Syst. Evol. Microbiol.">
        <title>The Global Catalogue of Microorganisms (GCM) 10K type strain sequencing project: providing services to taxonomists for standard genome sequencing and annotation.</title>
        <authorList>
            <consortium name="The Broad Institute Genomics Platform"/>
            <consortium name="The Broad Institute Genome Sequencing Center for Infectious Disease"/>
            <person name="Wu L."/>
            <person name="Ma J."/>
        </authorList>
    </citation>
    <scope>NUCLEOTIDE SEQUENCE [LARGE SCALE GENOMIC DNA]</scope>
    <source>
        <strain evidence="2 3">JCM 4805</strain>
    </source>
</reference>
<dbReference type="EMBL" id="BAAABY010000045">
    <property type="protein sequence ID" value="GAA0487389.1"/>
    <property type="molecule type" value="Genomic_DNA"/>
</dbReference>
<gene>
    <name evidence="2" type="ORF">GCM10010361_60300</name>
</gene>
<keyword evidence="1" id="KW-0812">Transmembrane</keyword>
<sequence length="96" mass="10270">MRGPAAGRPNPEGNTTMNQRMLKATTATQVHIGSWRDACIERMYGRERSKGQTAVEYIGMIVVVVAIMAAIAGFTDIGTTIKTKIKEAISSVKTGG</sequence>
<name>A0ABN1AZV1_9ACTN</name>
<keyword evidence="3" id="KW-1185">Reference proteome</keyword>
<dbReference type="Proteomes" id="UP001500909">
    <property type="component" value="Unassembled WGS sequence"/>
</dbReference>
<protein>
    <recommendedName>
        <fullName evidence="4">Pilin</fullName>
    </recommendedName>
</protein>
<accession>A0ABN1AZV1</accession>
<evidence type="ECO:0000313" key="3">
    <source>
        <dbReference type="Proteomes" id="UP001500909"/>
    </source>
</evidence>
<comment type="caution">
    <text evidence="2">The sequence shown here is derived from an EMBL/GenBank/DDBJ whole genome shotgun (WGS) entry which is preliminary data.</text>
</comment>
<evidence type="ECO:0000313" key="2">
    <source>
        <dbReference type="EMBL" id="GAA0487389.1"/>
    </source>
</evidence>
<proteinExistence type="predicted"/>
<keyword evidence="1" id="KW-0472">Membrane</keyword>
<evidence type="ECO:0008006" key="4">
    <source>
        <dbReference type="Google" id="ProtNLM"/>
    </source>
</evidence>
<feature type="transmembrane region" description="Helical" evidence="1">
    <location>
        <begin position="57"/>
        <end position="77"/>
    </location>
</feature>